<sequence length="167" mass="19234">MKHIFSLILILTLHLSALATKANADERLFHIARSLNPNWVCYDARVKNGKLNMDDPVHVYWHNNSDNPGHENELSFFQRKMAYGVKVLKRGNQEAEVRLTAYKKRNLQICKHKGKWVALCTINGRRCILKEIYVQLKPKNPLSVVYFQLSGIAANDGSKQAEKIYNK</sequence>
<comment type="caution">
    <text evidence="1">The sequence shown here is derived from an EMBL/GenBank/DDBJ whole genome shotgun (WGS) entry which is preliminary data.</text>
</comment>
<dbReference type="Proteomes" id="UP000308886">
    <property type="component" value="Unassembled WGS sequence"/>
</dbReference>
<reference evidence="1" key="1">
    <citation type="submission" date="2019-04" db="EMBL/GenBank/DDBJ databases">
        <title>Microbes associate with the intestines of laboratory mice.</title>
        <authorList>
            <person name="Navarre W."/>
            <person name="Wong E."/>
            <person name="Huang K."/>
            <person name="Tropini C."/>
            <person name="Ng K."/>
            <person name="Yu B."/>
        </authorList>
    </citation>
    <scope>NUCLEOTIDE SEQUENCE</scope>
    <source>
        <strain evidence="1">NM73_A23</strain>
    </source>
</reference>
<evidence type="ECO:0000313" key="1">
    <source>
        <dbReference type="EMBL" id="TGX83153.1"/>
    </source>
</evidence>
<dbReference type="EMBL" id="SRZC01000005">
    <property type="protein sequence ID" value="TGX83153.1"/>
    <property type="molecule type" value="Genomic_DNA"/>
</dbReference>
<accession>A0AC61QSX6</accession>
<gene>
    <name evidence="1" type="ORF">E5358_04205</name>
</gene>
<name>A0AC61QSX6_9BACT</name>
<protein>
    <submittedName>
        <fullName evidence="1">DUF4833 domain-containing protein</fullName>
    </submittedName>
</protein>
<organism evidence="1 2">
    <name type="scientific">Palleniella muris</name>
    <dbReference type="NCBI Taxonomy" id="3038145"/>
    <lineage>
        <taxon>Bacteria</taxon>
        <taxon>Pseudomonadati</taxon>
        <taxon>Bacteroidota</taxon>
        <taxon>Bacteroidia</taxon>
        <taxon>Bacteroidales</taxon>
        <taxon>Prevotellaceae</taxon>
        <taxon>Palleniella</taxon>
    </lineage>
</organism>
<proteinExistence type="predicted"/>
<keyword evidence="2" id="KW-1185">Reference proteome</keyword>
<evidence type="ECO:0000313" key="2">
    <source>
        <dbReference type="Proteomes" id="UP000308886"/>
    </source>
</evidence>